<dbReference type="EMBL" id="JAGKQM010000009">
    <property type="protein sequence ID" value="KAH0910414.1"/>
    <property type="molecule type" value="Genomic_DNA"/>
</dbReference>
<dbReference type="PANTHER" id="PTHR11306:SF46">
    <property type="entry name" value="MD-2-RELATED LIPID-RECOGNITION DOMAIN-CONTAINING PROTEIN"/>
    <property type="match status" value="1"/>
</dbReference>
<dbReference type="InterPro" id="IPR003172">
    <property type="entry name" value="ML_dom"/>
</dbReference>
<dbReference type="Pfam" id="PF02221">
    <property type="entry name" value="E1_DerP2_DerF2"/>
    <property type="match status" value="1"/>
</dbReference>
<reference evidence="3 4" key="1">
    <citation type="submission" date="2021-05" db="EMBL/GenBank/DDBJ databases">
        <title>Genome Assembly of Synthetic Allotetraploid Brassica napus Reveals Homoeologous Exchanges between Subgenomes.</title>
        <authorList>
            <person name="Davis J.T."/>
        </authorList>
    </citation>
    <scope>NUCLEOTIDE SEQUENCE [LARGE SCALE GENOMIC DNA]</scope>
    <source>
        <strain evidence="4">cv. Da-Ae</strain>
        <tissue evidence="3">Seedling</tissue>
    </source>
</reference>
<feature type="domain" description="MD-2-related lipid-recognition" evidence="2">
    <location>
        <begin position="33"/>
        <end position="158"/>
    </location>
</feature>
<accession>A0ABQ8C029</accession>
<comment type="caution">
    <text evidence="3">The sequence shown here is derived from an EMBL/GenBank/DDBJ whole genome shotgun (WGS) entry which is preliminary data.</text>
</comment>
<dbReference type="InterPro" id="IPR014756">
    <property type="entry name" value="Ig_E-set"/>
</dbReference>
<evidence type="ECO:0000256" key="1">
    <source>
        <dbReference type="SAM" id="SignalP"/>
    </source>
</evidence>
<organism evidence="3 4">
    <name type="scientific">Brassica napus</name>
    <name type="common">Rape</name>
    <dbReference type="NCBI Taxonomy" id="3708"/>
    <lineage>
        <taxon>Eukaryota</taxon>
        <taxon>Viridiplantae</taxon>
        <taxon>Streptophyta</taxon>
        <taxon>Embryophyta</taxon>
        <taxon>Tracheophyta</taxon>
        <taxon>Spermatophyta</taxon>
        <taxon>Magnoliopsida</taxon>
        <taxon>eudicotyledons</taxon>
        <taxon>Gunneridae</taxon>
        <taxon>Pentapetalae</taxon>
        <taxon>rosids</taxon>
        <taxon>malvids</taxon>
        <taxon>Brassicales</taxon>
        <taxon>Brassicaceae</taxon>
        <taxon>Brassiceae</taxon>
        <taxon>Brassica</taxon>
    </lineage>
</organism>
<dbReference type="PANTHER" id="PTHR11306">
    <property type="entry name" value="NIEMANN PICK TYPE C2 PROTEIN NPC2-RELATED"/>
    <property type="match status" value="1"/>
</dbReference>
<sequence length="164" mass="18152">IKLISMAISHALQPLLLLLLSLFFLPAALGAFVNFTNCGLSNIDRGINATSVRINPYPLGIGENATFTITANSTINITAGNIELDTYTSTTVPLVLHRVRKTYSLCNVTACPVTAGLIVFNFPIVIPRNNRVTNQSEYFAIIRMYENIIYQTMCFAFTYPTRKP</sequence>
<feature type="non-terminal residue" evidence="3">
    <location>
        <position position="1"/>
    </location>
</feature>
<keyword evidence="1" id="KW-0732">Signal</keyword>
<feature type="chain" id="PRO_5045513964" description="MD-2-related lipid-recognition domain-containing protein" evidence="1">
    <location>
        <begin position="31"/>
        <end position="164"/>
    </location>
</feature>
<protein>
    <recommendedName>
        <fullName evidence="2">MD-2-related lipid-recognition domain-containing protein</fullName>
    </recommendedName>
</protein>
<feature type="signal peptide" evidence="1">
    <location>
        <begin position="1"/>
        <end position="30"/>
    </location>
</feature>
<name>A0ABQ8C029_BRANA</name>
<dbReference type="InterPro" id="IPR039670">
    <property type="entry name" value="NPC2-like"/>
</dbReference>
<evidence type="ECO:0000259" key="2">
    <source>
        <dbReference type="Pfam" id="PF02221"/>
    </source>
</evidence>
<gene>
    <name evidence="3" type="ORF">HID58_033735</name>
</gene>
<keyword evidence="4" id="KW-1185">Reference proteome</keyword>
<dbReference type="SUPFAM" id="SSF81296">
    <property type="entry name" value="E set domains"/>
    <property type="match status" value="1"/>
</dbReference>
<dbReference type="Proteomes" id="UP000824890">
    <property type="component" value="Unassembled WGS sequence"/>
</dbReference>
<proteinExistence type="predicted"/>
<evidence type="ECO:0000313" key="3">
    <source>
        <dbReference type="EMBL" id="KAH0910414.1"/>
    </source>
</evidence>
<evidence type="ECO:0000313" key="4">
    <source>
        <dbReference type="Proteomes" id="UP000824890"/>
    </source>
</evidence>